<feature type="transmembrane region" description="Helical" evidence="2">
    <location>
        <begin position="7"/>
        <end position="31"/>
    </location>
</feature>
<evidence type="ECO:0000256" key="2">
    <source>
        <dbReference type="SAM" id="Phobius"/>
    </source>
</evidence>
<dbReference type="EMBL" id="JAAMFK010000003">
    <property type="protein sequence ID" value="MBS9338572.1"/>
    <property type="molecule type" value="Genomic_DNA"/>
</dbReference>
<keyword evidence="1" id="KW-1003">Cell membrane</keyword>
<dbReference type="NCBIfam" id="TIGR04092">
    <property type="entry name" value="LTA_DltD"/>
    <property type="match status" value="1"/>
</dbReference>
<evidence type="ECO:0000313" key="4">
    <source>
        <dbReference type="Proteomes" id="UP001519504"/>
    </source>
</evidence>
<protein>
    <recommendedName>
        <fullName evidence="1">Protein DltD</fullName>
    </recommendedName>
</protein>
<sequence length="431" mass="49467">MSDKKKLWQIFGPVLAAFVLLALVFFLPFSLTNYSQKDLKEASVSFSAKIVKGEAVKNAAFSDKKVNYVPFFGSSELSRFDSLHPSVLAEKYNRNYRPFMLGKAGSESMVHFLNMQEMPNGLKKKKAVFVISPQWFTKTGTDAAFDIFYSPLQVVDWLLNLEGNTPSETDQFMAKQVKKESIVKNSSFYNRLLTKVADGQSLSNTDRSALKVKHQVLSRQDALFSRLDSSSSNYKNQVQKDDRPLPKVYSKNALDRIGYDEGEKGTTNNEFHIKNSFYRTRIMPEKGALKGVQKSYDYTQSVEYAYFQSVLETFAKNDTEVEFVITPVNKRWTEYTGLDNDMYQQSVSKIKHQLRSQGFNNIADLSRRGGEDFFMQDTIHIGWRGWLALDQFLNPFLSGSYQAPNYQMNDRFLSTDWQNLKPSEQNVSDFQ</sequence>
<dbReference type="PANTHER" id="PTHR40039">
    <property type="entry name" value="PROTEIN DLTD"/>
    <property type="match status" value="1"/>
</dbReference>
<proteinExistence type="inferred from homology"/>
<organism evidence="3 4">
    <name type="scientific">Fructobacillus broussonetiae</name>
    <dbReference type="NCBI Taxonomy" id="2713173"/>
    <lineage>
        <taxon>Bacteria</taxon>
        <taxon>Bacillati</taxon>
        <taxon>Bacillota</taxon>
        <taxon>Bacilli</taxon>
        <taxon>Lactobacillales</taxon>
        <taxon>Lactobacillaceae</taxon>
        <taxon>Fructobacillus</taxon>
    </lineage>
</organism>
<dbReference type="InterPro" id="IPR023896">
    <property type="entry name" value="LTA_DltD"/>
</dbReference>
<dbReference type="InterPro" id="IPR006998">
    <property type="entry name" value="DltD"/>
</dbReference>
<reference evidence="3 4" key="1">
    <citation type="submission" date="2020-02" db="EMBL/GenBank/DDBJ databases">
        <title>Fructobacillus sp. isolated from paper mulberry of Taiwan.</title>
        <authorList>
            <person name="Lin S.-T."/>
        </authorList>
    </citation>
    <scope>NUCLEOTIDE SEQUENCE [LARGE SCALE GENOMIC DNA]</scope>
    <source>
        <strain evidence="3 4">M2-14</strain>
    </source>
</reference>
<keyword evidence="2" id="KW-1133">Transmembrane helix</keyword>
<name>A0ABS5R033_9LACO</name>
<dbReference type="PANTHER" id="PTHR40039:SF1">
    <property type="entry name" value="PROTEIN DLTD"/>
    <property type="match status" value="1"/>
</dbReference>
<comment type="caution">
    <text evidence="3">The sequence shown here is derived from an EMBL/GenBank/DDBJ whole genome shotgun (WGS) entry which is preliminary data.</text>
</comment>
<keyword evidence="1 2" id="KW-0472">Membrane</keyword>
<dbReference type="PIRSF" id="PIRSF021438">
    <property type="entry name" value="DltD"/>
    <property type="match status" value="1"/>
</dbReference>
<keyword evidence="4" id="KW-1185">Reference proteome</keyword>
<comment type="similarity">
    <text evidence="1">Belongs to the DltD family.</text>
</comment>
<gene>
    <name evidence="3" type="primary">dltD</name>
    <name evidence="3" type="ORF">G6R29_02850</name>
</gene>
<dbReference type="RefSeq" id="WP_213808855.1">
    <property type="nucleotide sequence ID" value="NZ_JAAMFK010000003.1"/>
</dbReference>
<dbReference type="Proteomes" id="UP001519504">
    <property type="component" value="Unassembled WGS sequence"/>
</dbReference>
<accession>A0ABS5R033</accession>
<evidence type="ECO:0000256" key="1">
    <source>
        <dbReference type="PIRNR" id="PIRNR021438"/>
    </source>
</evidence>
<keyword evidence="2" id="KW-0812">Transmembrane</keyword>
<evidence type="ECO:0000313" key="3">
    <source>
        <dbReference type="EMBL" id="MBS9338572.1"/>
    </source>
</evidence>
<comment type="pathway">
    <text evidence="1">Cell wall biogenesis; lipoteichoic acid biosynthesis.</text>
</comment>
<dbReference type="Pfam" id="PF04914">
    <property type="entry name" value="DltD"/>
    <property type="match status" value="1"/>
</dbReference>